<comment type="caution">
    <text evidence="1">The sequence shown here is derived from an EMBL/GenBank/DDBJ whole genome shotgun (WGS) entry which is preliminary data.</text>
</comment>
<dbReference type="Proteomes" id="UP001212996">
    <property type="component" value="Unassembled WGS sequence"/>
</dbReference>
<evidence type="ECO:0000313" key="1">
    <source>
        <dbReference type="EMBL" id="MDB6375179.1"/>
    </source>
</evidence>
<gene>
    <name evidence="1" type="ORF">PH362_25705</name>
</gene>
<name>A0AAW6BN49_9GAMM</name>
<proteinExistence type="predicted"/>
<organism evidence="1 2">
    <name type="scientific">Photorhabdus bodei</name>
    <dbReference type="NCBI Taxonomy" id="2029681"/>
    <lineage>
        <taxon>Bacteria</taxon>
        <taxon>Pseudomonadati</taxon>
        <taxon>Pseudomonadota</taxon>
        <taxon>Gammaproteobacteria</taxon>
        <taxon>Enterobacterales</taxon>
        <taxon>Morganellaceae</taxon>
        <taxon>Photorhabdus</taxon>
    </lineage>
</organism>
<evidence type="ECO:0000313" key="2">
    <source>
        <dbReference type="Proteomes" id="UP001212996"/>
    </source>
</evidence>
<dbReference type="EMBL" id="JAQMFO010000096">
    <property type="protein sequence ID" value="MDB6375179.1"/>
    <property type="molecule type" value="Genomic_DNA"/>
</dbReference>
<dbReference type="AlphaFoldDB" id="A0AAW6BN49"/>
<accession>A0AAW6BN49</accession>
<reference evidence="1" key="1">
    <citation type="submission" date="2023-01" db="EMBL/GenBank/DDBJ databases">
        <title>Genome sequencing of Photorhabdus bodei 09-20.</title>
        <authorList>
            <person name="Kalindamar S."/>
            <person name="Kumru S."/>
        </authorList>
    </citation>
    <scope>NUCLEOTIDE SEQUENCE</scope>
    <source>
        <strain evidence="1">09-20</strain>
    </source>
</reference>
<sequence>MTGKRIRLGMPSVSFNLLWLTVGMRHGRSIGTPEDLVIVNCLSKSSH</sequence>
<protein>
    <submittedName>
        <fullName evidence="1">Uncharacterized protein</fullName>
    </submittedName>
</protein>
<dbReference type="RefSeq" id="WP_228902954.1">
    <property type="nucleotide sequence ID" value="NZ_JAGJJQ010000210.1"/>
</dbReference>